<sequence>MLTCETPDDKSTWDFAIFSDQALWRTHGQLVADATRCLPGSFDRPPRDPSKKISSGYKAWEFLLYVYGLLPGLLRHVLPAKYYQHFCRLVFGVRIVLQYRFRPTIDLPAAHRSFVLYIEEYERVYYQYRQERLHFVRPSLHSLAHIVPEATRIGPGALHSQWTLENFIGNITREIKQHVTPYANVSEQALRRCQVNALKAMILSLAEPDQAFPQYSETLGDGYVLLPARDSVQRILPPVEARALRDFLGKEGVSLRDPNWAAPVRRWARLRLPNGQVARCAWKEAALEARGRKPRRARMVKLRNDEFAEIQFFFRIKLHDHVKTLAMIAYFTPRDPEILTYSHGTLLACTHLGDSSRSVVYVKHIVSVIAMVPLPLNSVEARTAGAATQFRERFFVVEKPGLEVANIAGRVEDFAADADGLDSTV</sequence>
<name>A0A4Q9Q3R6_9APHY</name>
<organism evidence="1 2">
    <name type="scientific">Dichomitus squalens</name>
    <dbReference type="NCBI Taxonomy" id="114155"/>
    <lineage>
        <taxon>Eukaryota</taxon>
        <taxon>Fungi</taxon>
        <taxon>Dikarya</taxon>
        <taxon>Basidiomycota</taxon>
        <taxon>Agaricomycotina</taxon>
        <taxon>Agaricomycetes</taxon>
        <taxon>Polyporales</taxon>
        <taxon>Polyporaceae</taxon>
        <taxon>Dichomitus</taxon>
    </lineage>
</organism>
<proteinExistence type="predicted"/>
<dbReference type="STRING" id="114155.A0A4Q9Q3R6"/>
<protein>
    <submittedName>
        <fullName evidence="1">Uncharacterized protein</fullName>
    </submittedName>
</protein>
<evidence type="ECO:0000313" key="1">
    <source>
        <dbReference type="EMBL" id="TBU61730.1"/>
    </source>
</evidence>
<keyword evidence="2" id="KW-1185">Reference proteome</keyword>
<dbReference type="EMBL" id="ML145097">
    <property type="protein sequence ID" value="TBU61730.1"/>
    <property type="molecule type" value="Genomic_DNA"/>
</dbReference>
<reference evidence="1 2" key="1">
    <citation type="submission" date="2019-01" db="EMBL/GenBank/DDBJ databases">
        <title>Draft genome sequences of three monokaryotic isolates of the white-rot basidiomycete fungus Dichomitus squalens.</title>
        <authorList>
            <consortium name="DOE Joint Genome Institute"/>
            <person name="Lopez S.C."/>
            <person name="Andreopoulos B."/>
            <person name="Pangilinan J."/>
            <person name="Lipzen A."/>
            <person name="Riley R."/>
            <person name="Ahrendt S."/>
            <person name="Ng V."/>
            <person name="Barry K."/>
            <person name="Daum C."/>
            <person name="Grigoriev I.V."/>
            <person name="Hilden K.S."/>
            <person name="Makela M.R."/>
            <person name="de Vries R.P."/>
        </authorList>
    </citation>
    <scope>NUCLEOTIDE SEQUENCE [LARGE SCALE GENOMIC DNA]</scope>
    <source>
        <strain evidence="1 2">CBS 464.89</strain>
    </source>
</reference>
<dbReference type="AlphaFoldDB" id="A0A4Q9Q3R6"/>
<evidence type="ECO:0000313" key="2">
    <source>
        <dbReference type="Proteomes" id="UP000292082"/>
    </source>
</evidence>
<gene>
    <name evidence="1" type="ORF">BD310DRAFT_812862</name>
</gene>
<dbReference type="Proteomes" id="UP000292082">
    <property type="component" value="Unassembled WGS sequence"/>
</dbReference>
<accession>A0A4Q9Q3R6</accession>